<comment type="similarity">
    <text evidence="1">Belongs to the ABC transporter superfamily.</text>
</comment>
<dbReference type="PANTHER" id="PTHR24220">
    <property type="entry name" value="IMPORT ATP-BINDING PROTEIN"/>
    <property type="match status" value="1"/>
</dbReference>
<dbReference type="Proteomes" id="UP001168167">
    <property type="component" value="Unassembled WGS sequence"/>
</dbReference>
<evidence type="ECO:0000259" key="5">
    <source>
        <dbReference type="PROSITE" id="PS50893"/>
    </source>
</evidence>
<dbReference type="InterPro" id="IPR017871">
    <property type="entry name" value="ABC_transporter-like_CS"/>
</dbReference>
<dbReference type="CDD" id="cd03255">
    <property type="entry name" value="ABC_MJ0796_LolCDE_FtsE"/>
    <property type="match status" value="1"/>
</dbReference>
<dbReference type="PANTHER" id="PTHR24220:SF689">
    <property type="entry name" value="LIPOPROTEIN-RELEASING SYSTEM ATP-BINDING PROTEIN LOLD"/>
    <property type="match status" value="1"/>
</dbReference>
<reference evidence="6" key="2">
    <citation type="journal article" date="2023" name="Microbiome">
        <title>Synthase-selected sorting approach identifies a beta-lactone synthase in a nudibranch symbiotic bacterium.</title>
        <authorList>
            <person name="Dzunkova M."/>
            <person name="La Clair J.J."/>
            <person name="Tyml T."/>
            <person name="Doud D."/>
            <person name="Schulz F."/>
            <person name="Piquer-Esteban S."/>
            <person name="Porcel Sanchis D."/>
            <person name="Osborn A."/>
            <person name="Robinson D."/>
            <person name="Louie K.B."/>
            <person name="Bowen B.P."/>
            <person name="Bowers R.M."/>
            <person name="Lee J."/>
            <person name="Arnau V."/>
            <person name="Diaz-Villanueva W."/>
            <person name="Stepanauskas R."/>
            <person name="Gosliner T."/>
            <person name="Date S.V."/>
            <person name="Northen T.R."/>
            <person name="Cheng J.F."/>
            <person name="Burkart M.D."/>
            <person name="Woyke T."/>
        </authorList>
    </citation>
    <scope>NUCLEOTIDE SEQUENCE</scope>
    <source>
        <strain evidence="6">Df01</strain>
    </source>
</reference>
<evidence type="ECO:0000256" key="1">
    <source>
        <dbReference type="ARBA" id="ARBA00005417"/>
    </source>
</evidence>
<sequence>MSNIVVCGTDLHKTFIAGGGTQQVLDGANLTVRAGETLAIAGTSGSGKTTLLHILGGLDMPDSGNVAVEEKEWRQLSPTAAARWRNAKLGFVFQFHLLLPEFTALENAAMPLIIRRLPREQAMERAHRCLEQLGMNAHSGKTPEKLSGGERQRVAVARALAGNPACILADEPTGNLDRRNADSVFNALLEVATAQHTAVIVVSHDERLAVLAQRRVRLIDGRLEELA</sequence>
<dbReference type="GO" id="GO:0005524">
    <property type="term" value="F:ATP binding"/>
    <property type="evidence" value="ECO:0007669"/>
    <property type="project" value="UniProtKB-KW"/>
</dbReference>
<evidence type="ECO:0000256" key="3">
    <source>
        <dbReference type="ARBA" id="ARBA00022741"/>
    </source>
</evidence>
<evidence type="ECO:0000313" key="7">
    <source>
        <dbReference type="Proteomes" id="UP001168167"/>
    </source>
</evidence>
<dbReference type="InterPro" id="IPR003593">
    <property type="entry name" value="AAA+_ATPase"/>
</dbReference>
<dbReference type="InterPro" id="IPR027417">
    <property type="entry name" value="P-loop_NTPase"/>
</dbReference>
<comment type="caution">
    <text evidence="6">The sequence shown here is derived from an EMBL/GenBank/DDBJ whole genome shotgun (WGS) entry which is preliminary data.</text>
</comment>
<name>A0ABT7QN18_9GAMM</name>
<dbReference type="PROSITE" id="PS50893">
    <property type="entry name" value="ABC_TRANSPORTER_2"/>
    <property type="match status" value="1"/>
</dbReference>
<gene>
    <name evidence="6" type="ORF">NQX30_06980</name>
</gene>
<dbReference type="Gene3D" id="3.40.50.300">
    <property type="entry name" value="P-loop containing nucleotide triphosphate hydrolases"/>
    <property type="match status" value="1"/>
</dbReference>
<dbReference type="Pfam" id="PF00005">
    <property type="entry name" value="ABC_tran"/>
    <property type="match status" value="1"/>
</dbReference>
<feature type="domain" description="ABC transporter" evidence="5">
    <location>
        <begin position="6"/>
        <end position="226"/>
    </location>
</feature>
<evidence type="ECO:0000256" key="2">
    <source>
        <dbReference type="ARBA" id="ARBA00022448"/>
    </source>
</evidence>
<proteinExistence type="inferred from homology"/>
<evidence type="ECO:0000313" key="6">
    <source>
        <dbReference type="EMBL" id="MDM5148104.1"/>
    </source>
</evidence>
<protein>
    <submittedName>
        <fullName evidence="6">ABC transporter ATP-binding protein</fullName>
    </submittedName>
</protein>
<dbReference type="PROSITE" id="PS00211">
    <property type="entry name" value="ABC_TRANSPORTER_1"/>
    <property type="match status" value="1"/>
</dbReference>
<keyword evidence="7" id="KW-1185">Reference proteome</keyword>
<keyword evidence="3" id="KW-0547">Nucleotide-binding</keyword>
<dbReference type="SMART" id="SM00382">
    <property type="entry name" value="AAA"/>
    <property type="match status" value="1"/>
</dbReference>
<dbReference type="InterPro" id="IPR015854">
    <property type="entry name" value="ABC_transpr_LolD-like"/>
</dbReference>
<dbReference type="SUPFAM" id="SSF52540">
    <property type="entry name" value="P-loop containing nucleoside triphosphate hydrolases"/>
    <property type="match status" value="1"/>
</dbReference>
<keyword evidence="2" id="KW-0813">Transport</keyword>
<keyword evidence="4 6" id="KW-0067">ATP-binding</keyword>
<organism evidence="6 7">
    <name type="scientific">Candidatus Doriopsillibacter californiensis</name>
    <dbReference type="NCBI Taxonomy" id="2970740"/>
    <lineage>
        <taxon>Bacteria</taxon>
        <taxon>Pseudomonadati</taxon>
        <taxon>Pseudomonadota</taxon>
        <taxon>Gammaproteobacteria</taxon>
        <taxon>Candidatus Tethybacterales</taxon>
        <taxon>Candidatus Persebacteraceae</taxon>
        <taxon>Candidatus Doriopsillibacter</taxon>
    </lineage>
</organism>
<dbReference type="InterPro" id="IPR017911">
    <property type="entry name" value="MacB-like_ATP-bd"/>
</dbReference>
<dbReference type="InterPro" id="IPR003439">
    <property type="entry name" value="ABC_transporter-like_ATP-bd"/>
</dbReference>
<dbReference type="EMBL" id="JANQAO010000003">
    <property type="protein sequence ID" value="MDM5148104.1"/>
    <property type="molecule type" value="Genomic_DNA"/>
</dbReference>
<accession>A0ABT7QN18</accession>
<reference evidence="6" key="1">
    <citation type="submission" date="2022-08" db="EMBL/GenBank/DDBJ databases">
        <authorList>
            <person name="Dzunkova M."/>
            <person name="La Clair J."/>
            <person name="Tyml T."/>
            <person name="Doud D."/>
            <person name="Schulz F."/>
            <person name="Piquer S."/>
            <person name="Porcel Sanchis D."/>
            <person name="Osborn A."/>
            <person name="Robinson D."/>
            <person name="Louie K.B."/>
            <person name="Bowen B.P."/>
            <person name="Bowers R."/>
            <person name="Lee J."/>
            <person name="Arnau Llombart V."/>
            <person name="Diaz Villanueva W."/>
            <person name="Gosliner T."/>
            <person name="Northen T."/>
            <person name="Cheng J.-F."/>
            <person name="Burkart M.D."/>
            <person name="Woyke T."/>
        </authorList>
    </citation>
    <scope>NUCLEOTIDE SEQUENCE</scope>
    <source>
        <strain evidence="6">Df01</strain>
    </source>
</reference>
<evidence type="ECO:0000256" key="4">
    <source>
        <dbReference type="ARBA" id="ARBA00022840"/>
    </source>
</evidence>